<dbReference type="PROSITE" id="PS50893">
    <property type="entry name" value="ABC_TRANSPORTER_2"/>
    <property type="match status" value="2"/>
</dbReference>
<evidence type="ECO:0000259" key="11">
    <source>
        <dbReference type="PROSITE" id="PS50893"/>
    </source>
</evidence>
<feature type="transmembrane region" description="Helical" evidence="10">
    <location>
        <begin position="391"/>
        <end position="412"/>
    </location>
</feature>
<dbReference type="GO" id="GO:0140359">
    <property type="term" value="F:ABC-type transporter activity"/>
    <property type="evidence" value="ECO:0007669"/>
    <property type="project" value="InterPro"/>
</dbReference>
<dbReference type="CDD" id="cd03244">
    <property type="entry name" value="ABCC_MRP_domain2"/>
    <property type="match status" value="1"/>
</dbReference>
<feature type="transmembrane region" description="Helical" evidence="10">
    <location>
        <begin position="1042"/>
        <end position="1063"/>
    </location>
</feature>
<dbReference type="PROSITE" id="PS50929">
    <property type="entry name" value="ABC_TM1F"/>
    <property type="match status" value="2"/>
</dbReference>
<reference evidence="13 14" key="1">
    <citation type="submission" date="2023-01" db="EMBL/GenBank/DDBJ databases">
        <title>Analysis of 21 Apiospora genomes using comparative genomics revels a genus with tremendous synthesis potential of carbohydrate active enzymes and secondary metabolites.</title>
        <authorList>
            <person name="Sorensen T."/>
        </authorList>
    </citation>
    <scope>NUCLEOTIDE SEQUENCE [LARGE SCALE GENOMIC DNA]</scope>
    <source>
        <strain evidence="13 14">CBS 117206</strain>
    </source>
</reference>
<feature type="domain" description="ABC transporter" evidence="11">
    <location>
        <begin position="1137"/>
        <end position="1372"/>
    </location>
</feature>
<feature type="compositionally biased region" description="Basic and acidic residues" evidence="9">
    <location>
        <begin position="770"/>
        <end position="782"/>
    </location>
</feature>
<feature type="domain" description="ABC transporter" evidence="11">
    <location>
        <begin position="526"/>
        <end position="744"/>
    </location>
</feature>
<sequence>MVPDGLAATLFACVLSYSEHARSVKPSSTLNAYLLVSLILDVATLRTTWLSQLPVSIRAVSTISFGLKAGILVLEAIEKRRYILDKGCLHSPEETSGIYSQGLFLWLNSLLRNGYRQLLKPTDLFPVEEGMSAAVLDDKFWKIWHSSSASCKHRLPKACFRALQMPIAMTILPRTALIAFNLCQPLLLSRFLTHLQSTSESVNIGYGLVSAYGLVYTGMAISSAFYCNRASRMTTMLRGMLVSAVYRKTIESSITSMDESAPVTLMSTDVEAIVRAARFIHDIWADIIQIAIATWLLSVQIGPAAAAPIMACVIALGLTFYMSPKSQGAMGAWNKMVQRRVGITSKMLGHMKGVKMSGLAKGLEVSINQLRTDEIKAAAPFRLVSSLSSTIAQIPILLAPVATFAFFAIVALRTGQTFEATRLFSSLSFVILLAAPLFGTLEAILDAFSALACFDRIEKYLNEQSRQDGRRMHITPSGGPSQGRGSSELRLSGRDSASSLHQRFELVDMPARNASPQRDASNINDIQLQNSSFGWTDDSRFVLENVSFIVKKDQFVLLTGPVASGKTTLMKGILGEVPFTLGTVKLRHHKLSWCDQTPWLTNGTIRKNILGFSPYNAELYDQVVYACDLQKDFEQLPDGDESLVGSKGISLSGGQKQRVIALFDDIFSGLDDHTANSVCKRLFGNDGGLLRGWGTTIILATQSACALPVSDLIITIGQKGTIEEMGTLQEVSTRPVFAKLFPPSEKHIINDHAASKESASSAGDNQLPKRSPDDDKPTDKRRQLGDHAAYGFYLSSLGVVFTAILVGLEVFSTFFQTFPNVWLKWWADASATDGNHDIGLYLGVYAAFQVAAIIFFFVTTWFVLLKVIHKSGLEMHRRLLHAVVRAPLSLFTAEDTGSITTKSVFDGLQSQQQWLISHRFSQDLGQLDHNLPMGMLVTINSFLVCTAQAVLIASATWYIAISFPILIGVIYCLQKVFLRTSRQLRILDLEEKAPIYTQFIETLAGLTTIRAFAWERPSTELNHDLVDRSQKPFYLLLMVQQWLTLVLDLIVASLALLVAGLAVRLRDTVSIGFIGVSLVQLITFAETVKMLIKWWTLLETSIGAVARIKQFTEESQDENLPGENQPIPESWPAHGSMEICNISAFYGKGVRMNKALDDVTISVKAGEKVGIVGRTGSGKSSLLLTMVRMLDISAGSIKVDGLDLATLSREAVRSRLIMITQDQFFLPGTMRQNIDPYESSTVAEIVAVLEKVGLWDAIQEKGGLDAAFQEETLSHGQGQLFFLARAILRKDCGKLVLLDEATSSVDRTTEARVQELIRTEFRDHTVIAIAHRLETIADFDRVVVLEKGYVVEQGKPDELLRARGPFTQLWNTQRYSLGSPTEQPKPDRRIPRQPAPPKRTQRPSPIRQIFQIPDTPAPPPRRPQRRDPNGRRVPPGPPPPRSWLALSQSRHAPSAHQHPEASHIRNWPLPGAYYPEDGSLVDVTLRHMATDWIIQKDWNKFYLYTLSGVMRSALLYYVSTLHEPGLSAADIRLVLGGPSESELAEYELEKPDLNKLNKDIFHLDLTGSIGNGLSLKSLTDLLFISQRQQQAEVQVQDSWDAPELISQPTKLLPNLTHLSLAMSPSSTRSASWRQLLILASKLPTLTHLNLSGWPAPSLTPNAMAAKVVSPVTGRSANYGATNHYSHILDDDWSEAVLILRKLSKSLYSLVYLDLTGCGDWFPALRKEAEGENSTSSVDWASDWGKIEVLRLCSGYAADPDSTAHLSRLWDWKRQAVVVEKNIRSQRAGRGRFITVEMDKLPDLVERPAAVNAGLAHNI</sequence>
<dbReference type="InterPro" id="IPR003593">
    <property type="entry name" value="AAA+_ATPase"/>
</dbReference>
<dbReference type="GO" id="GO:0016887">
    <property type="term" value="F:ATP hydrolysis activity"/>
    <property type="evidence" value="ECO:0007669"/>
    <property type="project" value="InterPro"/>
</dbReference>
<evidence type="ECO:0000256" key="3">
    <source>
        <dbReference type="ARBA" id="ARBA00022692"/>
    </source>
</evidence>
<accession>A0AAW0QL77</accession>
<evidence type="ECO:0000256" key="4">
    <source>
        <dbReference type="ARBA" id="ARBA00022741"/>
    </source>
</evidence>
<evidence type="ECO:0008006" key="15">
    <source>
        <dbReference type="Google" id="ProtNLM"/>
    </source>
</evidence>
<keyword evidence="6 10" id="KW-1133">Transmembrane helix</keyword>
<feature type="transmembrane region" description="Helical" evidence="10">
    <location>
        <begin position="790"/>
        <end position="818"/>
    </location>
</feature>
<dbReference type="InterPro" id="IPR050173">
    <property type="entry name" value="ABC_transporter_C-like"/>
</dbReference>
<proteinExistence type="predicted"/>
<dbReference type="CDD" id="cd18579">
    <property type="entry name" value="ABC_6TM_ABCC_D1"/>
    <property type="match status" value="1"/>
</dbReference>
<feature type="transmembrane region" description="Helical" evidence="10">
    <location>
        <begin position="204"/>
        <end position="227"/>
    </location>
</feature>
<dbReference type="FunFam" id="3.40.50.300:FF:000630">
    <property type="entry name" value="ATP-binding cassette (ABC) transporter, putative"/>
    <property type="match status" value="1"/>
</dbReference>
<dbReference type="SUPFAM" id="SSF52047">
    <property type="entry name" value="RNI-like"/>
    <property type="match status" value="1"/>
</dbReference>
<evidence type="ECO:0000256" key="10">
    <source>
        <dbReference type="SAM" id="Phobius"/>
    </source>
</evidence>
<dbReference type="Gene3D" id="1.20.1560.10">
    <property type="entry name" value="ABC transporter type 1, transmembrane domain"/>
    <property type="match status" value="2"/>
</dbReference>
<dbReference type="GO" id="GO:0005524">
    <property type="term" value="F:ATP binding"/>
    <property type="evidence" value="ECO:0007669"/>
    <property type="project" value="UniProtKB-KW"/>
</dbReference>
<dbReference type="InterPro" id="IPR036640">
    <property type="entry name" value="ABC1_TM_sf"/>
</dbReference>
<keyword evidence="5" id="KW-0067">ATP-binding</keyword>
<dbReference type="Proteomes" id="UP001392437">
    <property type="component" value="Unassembled WGS sequence"/>
</dbReference>
<feature type="transmembrane region" description="Helical" evidence="10">
    <location>
        <begin position="305"/>
        <end position="323"/>
    </location>
</feature>
<feature type="transmembrane region" description="Helical" evidence="10">
    <location>
        <begin position="1069"/>
        <end position="1088"/>
    </location>
</feature>
<feature type="region of interest" description="Disordered" evidence="9">
    <location>
        <begin position="753"/>
        <end position="782"/>
    </location>
</feature>
<evidence type="ECO:0000256" key="5">
    <source>
        <dbReference type="ARBA" id="ARBA00022840"/>
    </source>
</evidence>
<keyword evidence="8" id="KW-0325">Glycoprotein</keyword>
<evidence type="ECO:0000313" key="13">
    <source>
        <dbReference type="EMBL" id="KAK8106269.1"/>
    </source>
</evidence>
<keyword evidence="3 10" id="KW-0812">Transmembrane</keyword>
<dbReference type="SMART" id="SM00382">
    <property type="entry name" value="AAA"/>
    <property type="match status" value="2"/>
</dbReference>
<dbReference type="InterPro" id="IPR044746">
    <property type="entry name" value="ABCC_6TM_D1"/>
</dbReference>
<dbReference type="InterPro" id="IPR027417">
    <property type="entry name" value="P-loop_NTPase"/>
</dbReference>
<feature type="domain" description="ABC transmembrane type-1" evidence="12">
    <location>
        <begin position="179"/>
        <end position="437"/>
    </location>
</feature>
<keyword evidence="4" id="KW-0547">Nucleotide-binding</keyword>
<name>A0AAW0QL77_9PEZI</name>
<feature type="transmembrane region" description="Helical" evidence="10">
    <location>
        <begin position="838"/>
        <end position="868"/>
    </location>
</feature>
<comment type="caution">
    <text evidence="13">The sequence shown here is derived from an EMBL/GenBank/DDBJ whole genome shotgun (WGS) entry which is preliminary data.</text>
</comment>
<dbReference type="GO" id="GO:0016020">
    <property type="term" value="C:membrane"/>
    <property type="evidence" value="ECO:0007669"/>
    <property type="project" value="UniProtKB-SubCell"/>
</dbReference>
<evidence type="ECO:0000256" key="1">
    <source>
        <dbReference type="ARBA" id="ARBA00004141"/>
    </source>
</evidence>
<keyword evidence="7 10" id="KW-0472">Membrane</keyword>
<dbReference type="PANTHER" id="PTHR24223">
    <property type="entry name" value="ATP-BINDING CASSETTE SUB-FAMILY C"/>
    <property type="match status" value="1"/>
</dbReference>
<dbReference type="InterPro" id="IPR044726">
    <property type="entry name" value="ABCC_6TM_D2"/>
</dbReference>
<protein>
    <recommendedName>
        <fullName evidence="15">ABC transporter</fullName>
    </recommendedName>
</protein>
<feature type="compositionally biased region" description="Low complexity" evidence="9">
    <location>
        <begin position="476"/>
        <end position="486"/>
    </location>
</feature>
<feature type="compositionally biased region" description="Polar residues" evidence="9">
    <location>
        <begin position="1372"/>
        <end position="1382"/>
    </location>
</feature>
<dbReference type="PANTHER" id="PTHR24223:SF399">
    <property type="entry name" value="ABC TRANSPORTER ATNG"/>
    <property type="match status" value="1"/>
</dbReference>
<dbReference type="Pfam" id="PF00664">
    <property type="entry name" value="ABC_membrane"/>
    <property type="match status" value="2"/>
</dbReference>
<feature type="region of interest" description="Disordered" evidence="9">
    <location>
        <begin position="465"/>
        <end position="492"/>
    </location>
</feature>
<evidence type="ECO:0000313" key="14">
    <source>
        <dbReference type="Proteomes" id="UP001392437"/>
    </source>
</evidence>
<feature type="region of interest" description="Disordered" evidence="9">
    <location>
        <begin position="1372"/>
        <end position="1465"/>
    </location>
</feature>
<dbReference type="Pfam" id="PF00005">
    <property type="entry name" value="ABC_tran"/>
    <property type="match status" value="2"/>
</dbReference>
<feature type="transmembrane region" description="Helical" evidence="10">
    <location>
        <begin position="957"/>
        <end position="978"/>
    </location>
</feature>
<dbReference type="Gene3D" id="3.40.50.300">
    <property type="entry name" value="P-loop containing nucleotide triphosphate hydrolases"/>
    <property type="match status" value="2"/>
</dbReference>
<gene>
    <name evidence="13" type="ORF">PG999_009628</name>
</gene>
<keyword evidence="2" id="KW-0813">Transport</keyword>
<feature type="transmembrane region" description="Helical" evidence="10">
    <location>
        <begin position="55"/>
        <end position="77"/>
    </location>
</feature>
<evidence type="ECO:0000256" key="2">
    <source>
        <dbReference type="ARBA" id="ARBA00022448"/>
    </source>
</evidence>
<feature type="domain" description="ABC transmembrane type-1" evidence="12">
    <location>
        <begin position="803"/>
        <end position="1100"/>
    </location>
</feature>
<dbReference type="InterPro" id="IPR003439">
    <property type="entry name" value="ABC_transporter-like_ATP-bd"/>
</dbReference>
<organism evidence="13 14">
    <name type="scientific">Apiospora kogelbergensis</name>
    <dbReference type="NCBI Taxonomy" id="1337665"/>
    <lineage>
        <taxon>Eukaryota</taxon>
        <taxon>Fungi</taxon>
        <taxon>Dikarya</taxon>
        <taxon>Ascomycota</taxon>
        <taxon>Pezizomycotina</taxon>
        <taxon>Sordariomycetes</taxon>
        <taxon>Xylariomycetidae</taxon>
        <taxon>Amphisphaeriales</taxon>
        <taxon>Apiosporaceae</taxon>
        <taxon>Apiospora</taxon>
    </lineage>
</organism>
<feature type="transmembrane region" description="Helical" evidence="10">
    <location>
        <begin position="171"/>
        <end position="192"/>
    </location>
</feature>
<dbReference type="FunFam" id="1.20.1560.10:FF:000055">
    <property type="entry name" value="ABC multidrug transporter (Eurofung)"/>
    <property type="match status" value="1"/>
</dbReference>
<dbReference type="InterPro" id="IPR011527">
    <property type="entry name" value="ABC1_TM_dom"/>
</dbReference>
<evidence type="ECO:0000256" key="8">
    <source>
        <dbReference type="ARBA" id="ARBA00023180"/>
    </source>
</evidence>
<evidence type="ECO:0000256" key="9">
    <source>
        <dbReference type="SAM" id="MobiDB-lite"/>
    </source>
</evidence>
<evidence type="ECO:0000256" key="7">
    <source>
        <dbReference type="ARBA" id="ARBA00023136"/>
    </source>
</evidence>
<evidence type="ECO:0000256" key="6">
    <source>
        <dbReference type="ARBA" id="ARBA00022989"/>
    </source>
</evidence>
<comment type="subcellular location">
    <subcellularLocation>
        <location evidence="1">Membrane</location>
        <topology evidence="1">Multi-pass membrane protein</topology>
    </subcellularLocation>
</comment>
<dbReference type="SUPFAM" id="SSF90123">
    <property type="entry name" value="ABC transporter transmembrane region"/>
    <property type="match status" value="2"/>
</dbReference>
<dbReference type="EMBL" id="JAQQWP010000008">
    <property type="protein sequence ID" value="KAK8106269.1"/>
    <property type="molecule type" value="Genomic_DNA"/>
</dbReference>
<feature type="transmembrane region" description="Helical" evidence="10">
    <location>
        <begin position="424"/>
        <end position="454"/>
    </location>
</feature>
<keyword evidence="14" id="KW-1185">Reference proteome</keyword>
<dbReference type="CDD" id="cd18580">
    <property type="entry name" value="ABC_6TM_ABCC_D2"/>
    <property type="match status" value="1"/>
</dbReference>
<evidence type="ECO:0000259" key="12">
    <source>
        <dbReference type="PROSITE" id="PS50929"/>
    </source>
</evidence>
<dbReference type="SUPFAM" id="SSF52540">
    <property type="entry name" value="P-loop containing nucleoside triphosphate hydrolases"/>
    <property type="match status" value="2"/>
</dbReference>
<dbReference type="FunFam" id="1.20.1560.10:FF:000066">
    <property type="entry name" value="ABC multidrug transporter (Eurofung)"/>
    <property type="match status" value="1"/>
</dbReference>